<dbReference type="Gene3D" id="6.10.340.10">
    <property type="match status" value="1"/>
</dbReference>
<dbReference type="CDD" id="cd00082">
    <property type="entry name" value="HisKA"/>
    <property type="match status" value="1"/>
</dbReference>
<dbReference type="Gene3D" id="1.10.287.130">
    <property type="match status" value="1"/>
</dbReference>
<dbReference type="SMART" id="SM00387">
    <property type="entry name" value="HATPase_c"/>
    <property type="match status" value="1"/>
</dbReference>
<dbReference type="Proteomes" id="UP000515909">
    <property type="component" value="Chromosome"/>
</dbReference>
<evidence type="ECO:0000259" key="16">
    <source>
        <dbReference type="PROSITE" id="PS50885"/>
    </source>
</evidence>
<dbReference type="AlphaFoldDB" id="A0A7G8TFZ5"/>
<keyword evidence="8" id="KW-0547">Nucleotide-binding</keyword>
<dbReference type="KEGG" id="cfem:HCR03_05855"/>
<evidence type="ECO:0000256" key="14">
    <source>
        <dbReference type="SAM" id="Phobius"/>
    </source>
</evidence>
<feature type="transmembrane region" description="Helical" evidence="14">
    <location>
        <begin position="6"/>
        <end position="27"/>
    </location>
</feature>
<comment type="catalytic activity">
    <reaction evidence="1">
        <text>ATP + protein L-histidine = ADP + protein N-phospho-L-histidine.</text>
        <dbReference type="EC" id="2.7.13.3"/>
    </reaction>
</comment>
<keyword evidence="9 17" id="KW-0418">Kinase</keyword>
<dbReference type="InterPro" id="IPR003661">
    <property type="entry name" value="HisK_dim/P_dom"/>
</dbReference>
<accession>A0A7G8TFZ5</accession>
<evidence type="ECO:0000256" key="3">
    <source>
        <dbReference type="ARBA" id="ARBA00012438"/>
    </source>
</evidence>
<dbReference type="SMART" id="SM00304">
    <property type="entry name" value="HAMP"/>
    <property type="match status" value="1"/>
</dbReference>
<keyword evidence="12" id="KW-0902">Two-component regulatory system</keyword>
<keyword evidence="13 14" id="KW-0472">Membrane</keyword>
<dbReference type="InterPro" id="IPR003594">
    <property type="entry name" value="HATPase_dom"/>
</dbReference>
<feature type="domain" description="HAMP" evidence="16">
    <location>
        <begin position="28"/>
        <end position="80"/>
    </location>
</feature>
<protein>
    <recommendedName>
        <fullName evidence="3">histidine kinase</fullName>
        <ecNumber evidence="3">2.7.13.3</ecNumber>
    </recommendedName>
</protein>
<dbReference type="InterPro" id="IPR050398">
    <property type="entry name" value="HssS/ArlS-like"/>
</dbReference>
<organism evidence="17 18">
    <name type="scientific">Caproicibacter fermentans</name>
    <dbReference type="NCBI Taxonomy" id="2576756"/>
    <lineage>
        <taxon>Bacteria</taxon>
        <taxon>Bacillati</taxon>
        <taxon>Bacillota</taxon>
        <taxon>Clostridia</taxon>
        <taxon>Eubacteriales</taxon>
        <taxon>Acutalibacteraceae</taxon>
        <taxon>Caproicibacter</taxon>
    </lineage>
</organism>
<proteinExistence type="predicted"/>
<evidence type="ECO:0000256" key="6">
    <source>
        <dbReference type="ARBA" id="ARBA00022679"/>
    </source>
</evidence>
<dbReference type="SUPFAM" id="SSF47384">
    <property type="entry name" value="Homodimeric domain of signal transducing histidine kinase"/>
    <property type="match status" value="1"/>
</dbReference>
<evidence type="ECO:0000313" key="18">
    <source>
        <dbReference type="Proteomes" id="UP000515909"/>
    </source>
</evidence>
<dbReference type="CDD" id="cd06225">
    <property type="entry name" value="HAMP"/>
    <property type="match status" value="1"/>
</dbReference>
<evidence type="ECO:0000256" key="8">
    <source>
        <dbReference type="ARBA" id="ARBA00022741"/>
    </source>
</evidence>
<evidence type="ECO:0000256" key="2">
    <source>
        <dbReference type="ARBA" id="ARBA00004651"/>
    </source>
</evidence>
<feature type="domain" description="Histidine kinase" evidence="15">
    <location>
        <begin position="102"/>
        <end position="309"/>
    </location>
</feature>
<keyword evidence="11 14" id="KW-1133">Transmembrane helix</keyword>
<evidence type="ECO:0000256" key="7">
    <source>
        <dbReference type="ARBA" id="ARBA00022692"/>
    </source>
</evidence>
<keyword evidence="5" id="KW-0597">Phosphoprotein</keyword>
<evidence type="ECO:0000259" key="15">
    <source>
        <dbReference type="PROSITE" id="PS50109"/>
    </source>
</evidence>
<dbReference type="InterPro" id="IPR036890">
    <property type="entry name" value="HATPase_C_sf"/>
</dbReference>
<keyword evidence="6" id="KW-0808">Transferase</keyword>
<evidence type="ECO:0000256" key="5">
    <source>
        <dbReference type="ARBA" id="ARBA00022553"/>
    </source>
</evidence>
<evidence type="ECO:0000256" key="13">
    <source>
        <dbReference type="ARBA" id="ARBA00023136"/>
    </source>
</evidence>
<dbReference type="GO" id="GO:0005524">
    <property type="term" value="F:ATP binding"/>
    <property type="evidence" value="ECO:0007669"/>
    <property type="project" value="UniProtKB-KW"/>
</dbReference>
<dbReference type="GO" id="GO:0000155">
    <property type="term" value="F:phosphorelay sensor kinase activity"/>
    <property type="evidence" value="ECO:0007669"/>
    <property type="project" value="InterPro"/>
</dbReference>
<evidence type="ECO:0000313" key="17">
    <source>
        <dbReference type="EMBL" id="QNK42536.1"/>
    </source>
</evidence>
<dbReference type="EMBL" id="CP060286">
    <property type="protein sequence ID" value="QNK42536.1"/>
    <property type="molecule type" value="Genomic_DNA"/>
</dbReference>
<dbReference type="Pfam" id="PF00672">
    <property type="entry name" value="HAMP"/>
    <property type="match status" value="1"/>
</dbReference>
<dbReference type="InterPro" id="IPR036097">
    <property type="entry name" value="HisK_dim/P_sf"/>
</dbReference>
<keyword evidence="7 14" id="KW-0812">Transmembrane</keyword>
<evidence type="ECO:0000256" key="9">
    <source>
        <dbReference type="ARBA" id="ARBA00022777"/>
    </source>
</evidence>
<keyword evidence="4" id="KW-1003">Cell membrane</keyword>
<dbReference type="SUPFAM" id="SSF158472">
    <property type="entry name" value="HAMP domain-like"/>
    <property type="match status" value="1"/>
</dbReference>
<dbReference type="Gene3D" id="3.30.565.10">
    <property type="entry name" value="Histidine kinase-like ATPase, C-terminal domain"/>
    <property type="match status" value="1"/>
</dbReference>
<dbReference type="SMART" id="SM00388">
    <property type="entry name" value="HisKA"/>
    <property type="match status" value="1"/>
</dbReference>
<dbReference type="PANTHER" id="PTHR45528:SF1">
    <property type="entry name" value="SENSOR HISTIDINE KINASE CPXA"/>
    <property type="match status" value="1"/>
</dbReference>
<dbReference type="PROSITE" id="PS50109">
    <property type="entry name" value="HIS_KIN"/>
    <property type="match status" value="1"/>
</dbReference>
<evidence type="ECO:0000256" key="4">
    <source>
        <dbReference type="ARBA" id="ARBA00022475"/>
    </source>
</evidence>
<evidence type="ECO:0000256" key="10">
    <source>
        <dbReference type="ARBA" id="ARBA00022840"/>
    </source>
</evidence>
<dbReference type="PANTHER" id="PTHR45528">
    <property type="entry name" value="SENSOR HISTIDINE KINASE CPXA"/>
    <property type="match status" value="1"/>
</dbReference>
<dbReference type="GO" id="GO:0005886">
    <property type="term" value="C:plasma membrane"/>
    <property type="evidence" value="ECO:0007669"/>
    <property type="project" value="UniProtKB-SubCell"/>
</dbReference>
<comment type="subcellular location">
    <subcellularLocation>
        <location evidence="2">Cell membrane</location>
        <topology evidence="2">Multi-pass membrane protein</topology>
    </subcellularLocation>
</comment>
<dbReference type="Pfam" id="PF00512">
    <property type="entry name" value="HisKA"/>
    <property type="match status" value="1"/>
</dbReference>
<sequence length="309" mass="34230">MQVIVSLLPVSIFLCLIIAVLFSLLYARAITRPIKAISEETQRMNTLDRAAICRVNTRDEIGTLAANVNSLYGNLLGTIESLETELKKVGAAERAKTDFLRAASHELKTPVTAVSVIMDNMILGVGKYKNQKEWLPKCKELVDRLSGMLREILDTSHLGDAIEEKVTESIETICAEVIEPYGMIARAKGLLLYVDWSAAFVVTMPPKLLGKALSNILSNAVQYTATGGRLAVYCRGNSLFVENECAPISEEQIPRLFEPFCRMDESRSRETGGNGLGLYITASILHQLELDFNFKPMCSPDGMRFTIKF</sequence>
<dbReference type="Pfam" id="PF02518">
    <property type="entry name" value="HATPase_c"/>
    <property type="match status" value="1"/>
</dbReference>
<evidence type="ECO:0000256" key="1">
    <source>
        <dbReference type="ARBA" id="ARBA00000085"/>
    </source>
</evidence>
<gene>
    <name evidence="17" type="ORF">HCR03_05855</name>
</gene>
<dbReference type="PROSITE" id="PS50885">
    <property type="entry name" value="HAMP"/>
    <property type="match status" value="1"/>
</dbReference>
<dbReference type="EC" id="2.7.13.3" evidence="3"/>
<name>A0A7G8TFZ5_9FIRM</name>
<evidence type="ECO:0000256" key="11">
    <source>
        <dbReference type="ARBA" id="ARBA00022989"/>
    </source>
</evidence>
<keyword evidence="10" id="KW-0067">ATP-binding</keyword>
<reference evidence="17 18" key="1">
    <citation type="submission" date="2020-08" db="EMBL/GenBank/DDBJ databases">
        <title>The isolate Caproiciproducens sp. 7D4C2 produces n-caproate at mildly acidic conditions from hexoses: genome and rBOX comparison with related strains and chain-elongating bacteria.</title>
        <authorList>
            <person name="Esquivel-Elizondo S."/>
            <person name="Bagci C."/>
            <person name="Temovska M."/>
            <person name="Jeon B.S."/>
            <person name="Bessarab I."/>
            <person name="Williams R.B.H."/>
            <person name="Huson D.H."/>
            <person name="Angenent L.T."/>
        </authorList>
    </citation>
    <scope>NUCLEOTIDE SEQUENCE [LARGE SCALE GENOMIC DNA]</scope>
    <source>
        <strain evidence="17 18">7D4C2</strain>
    </source>
</reference>
<dbReference type="InterPro" id="IPR005467">
    <property type="entry name" value="His_kinase_dom"/>
</dbReference>
<dbReference type="InterPro" id="IPR003660">
    <property type="entry name" value="HAMP_dom"/>
</dbReference>
<evidence type="ECO:0000256" key="12">
    <source>
        <dbReference type="ARBA" id="ARBA00023012"/>
    </source>
</evidence>
<dbReference type="SUPFAM" id="SSF55874">
    <property type="entry name" value="ATPase domain of HSP90 chaperone/DNA topoisomerase II/histidine kinase"/>
    <property type="match status" value="1"/>
</dbReference>